<dbReference type="SUPFAM" id="SSF51182">
    <property type="entry name" value="RmlC-like cupins"/>
    <property type="match status" value="1"/>
</dbReference>
<evidence type="ECO:0000313" key="1">
    <source>
        <dbReference type="EMBL" id="SVC30948.1"/>
    </source>
</evidence>
<dbReference type="Gene3D" id="2.60.120.10">
    <property type="entry name" value="Jelly Rolls"/>
    <property type="match status" value="2"/>
</dbReference>
<dbReference type="PANTHER" id="PTHR41517:SF1">
    <property type="entry name" value="CUPIN"/>
    <property type="match status" value="1"/>
</dbReference>
<protein>
    <recommendedName>
        <fullName evidence="2">Cupin 2 conserved barrel domain-containing protein</fullName>
    </recommendedName>
</protein>
<sequence>MASSPSEMKAAIDRSSTTYSRRARYHSSDNNFDFSWSAVPAHQFVIERDRVLDPTMPTGLITLDLGRELGVDYPATTPTLLTRYAKIKSGETLSTRFQASGTVYYVIRGRGESATDSDRIEWSTGDLFCFPGGQDTRHQAKDHDCLLFLATNEPLLSIDRLDPPAPERAVVAPVHWPAAEIERQFEAVLKRPITPNTSGHAVLFSSEALSDSTNVLPTVNCAINTLESGKDQRPHRHNGVAVTLCIQGQGVYSMIG</sequence>
<dbReference type="EMBL" id="UINC01084365">
    <property type="protein sequence ID" value="SVC30948.1"/>
    <property type="molecule type" value="Genomic_DNA"/>
</dbReference>
<accession>A0A382L1W2</accession>
<reference evidence="1" key="1">
    <citation type="submission" date="2018-05" db="EMBL/GenBank/DDBJ databases">
        <authorList>
            <person name="Lanie J.A."/>
            <person name="Ng W.-L."/>
            <person name="Kazmierczak K.M."/>
            <person name="Andrzejewski T.M."/>
            <person name="Davidsen T.M."/>
            <person name="Wayne K.J."/>
            <person name="Tettelin H."/>
            <person name="Glass J.I."/>
            <person name="Rusch D."/>
            <person name="Podicherti R."/>
            <person name="Tsui H.-C.T."/>
            <person name="Winkler M.E."/>
        </authorList>
    </citation>
    <scope>NUCLEOTIDE SEQUENCE</scope>
</reference>
<feature type="non-terminal residue" evidence="1">
    <location>
        <position position="256"/>
    </location>
</feature>
<gene>
    <name evidence="1" type="ORF">METZ01_LOCUS283802</name>
</gene>
<proteinExistence type="predicted"/>
<dbReference type="InterPro" id="IPR011051">
    <property type="entry name" value="RmlC_Cupin_sf"/>
</dbReference>
<dbReference type="PANTHER" id="PTHR41517">
    <property type="entry name" value="1,2-DIOXYGENASE PROTEIN-RELATED"/>
    <property type="match status" value="1"/>
</dbReference>
<name>A0A382L1W2_9ZZZZ</name>
<evidence type="ECO:0008006" key="2">
    <source>
        <dbReference type="Google" id="ProtNLM"/>
    </source>
</evidence>
<dbReference type="AlphaFoldDB" id="A0A382L1W2"/>
<organism evidence="1">
    <name type="scientific">marine metagenome</name>
    <dbReference type="NCBI Taxonomy" id="408172"/>
    <lineage>
        <taxon>unclassified sequences</taxon>
        <taxon>metagenomes</taxon>
        <taxon>ecological metagenomes</taxon>
    </lineage>
</organism>
<dbReference type="InterPro" id="IPR014710">
    <property type="entry name" value="RmlC-like_jellyroll"/>
</dbReference>
<dbReference type="InterPro" id="IPR047183">
    <property type="entry name" value="GDO-like"/>
</dbReference>
<dbReference type="GO" id="GO:0051213">
    <property type="term" value="F:dioxygenase activity"/>
    <property type="evidence" value="ECO:0007669"/>
    <property type="project" value="InterPro"/>
</dbReference>